<dbReference type="AlphaFoldDB" id="A0A0F9RVN4"/>
<accession>A0A0F9RVN4</accession>
<evidence type="ECO:0000313" key="5">
    <source>
        <dbReference type="EMBL" id="KKN54042.1"/>
    </source>
</evidence>
<evidence type="ECO:0000259" key="3">
    <source>
        <dbReference type="PROSITE" id="PS51149"/>
    </source>
</evidence>
<dbReference type="PANTHER" id="PTHR43641">
    <property type="entry name" value="FORMATE ACETYLTRANSFERASE 3-RELATED"/>
    <property type="match status" value="1"/>
</dbReference>
<dbReference type="InterPro" id="IPR051215">
    <property type="entry name" value="GRE"/>
</dbReference>
<reference evidence="5" key="1">
    <citation type="journal article" date="2015" name="Nature">
        <title>Complex archaea that bridge the gap between prokaryotes and eukaryotes.</title>
        <authorList>
            <person name="Spang A."/>
            <person name="Saw J.H."/>
            <person name="Jorgensen S.L."/>
            <person name="Zaremba-Niedzwiedzka K."/>
            <person name="Martijn J."/>
            <person name="Lind A.E."/>
            <person name="van Eijk R."/>
            <person name="Schleper C."/>
            <person name="Guy L."/>
            <person name="Ettema T.J."/>
        </authorList>
    </citation>
    <scope>NUCLEOTIDE SEQUENCE</scope>
</reference>
<organism evidence="5">
    <name type="scientific">marine sediment metagenome</name>
    <dbReference type="NCBI Taxonomy" id="412755"/>
    <lineage>
        <taxon>unclassified sequences</taxon>
        <taxon>metagenomes</taxon>
        <taxon>ecological metagenomes</taxon>
    </lineage>
</organism>
<dbReference type="Gene3D" id="3.20.70.20">
    <property type="match status" value="1"/>
</dbReference>
<feature type="domain" description="Glycine radical" evidence="3">
    <location>
        <begin position="651"/>
        <end position="770"/>
    </location>
</feature>
<dbReference type="InterPro" id="IPR004184">
    <property type="entry name" value="PFL_dom"/>
</dbReference>
<dbReference type="Pfam" id="PF02901">
    <property type="entry name" value="PFL-like"/>
    <property type="match status" value="1"/>
</dbReference>
<protein>
    <recommendedName>
        <fullName evidence="6">PFL domain-containing protein</fullName>
    </recommendedName>
</protein>
<dbReference type="GO" id="GO:0005829">
    <property type="term" value="C:cytosol"/>
    <property type="evidence" value="ECO:0007669"/>
    <property type="project" value="TreeGrafter"/>
</dbReference>
<dbReference type="PROSITE" id="PS51554">
    <property type="entry name" value="PFL"/>
    <property type="match status" value="1"/>
</dbReference>
<feature type="domain" description="PFL" evidence="4">
    <location>
        <begin position="15"/>
        <end position="644"/>
    </location>
</feature>
<dbReference type="Pfam" id="PF01228">
    <property type="entry name" value="Gly_radical"/>
    <property type="match status" value="1"/>
</dbReference>
<gene>
    <name evidence="5" type="ORF">LCGC14_0596210</name>
</gene>
<keyword evidence="2" id="KW-0456">Lyase</keyword>
<evidence type="ECO:0000256" key="2">
    <source>
        <dbReference type="ARBA" id="ARBA00023239"/>
    </source>
</evidence>
<dbReference type="EMBL" id="LAZR01000945">
    <property type="protein sequence ID" value="KKN54042.1"/>
    <property type="molecule type" value="Genomic_DNA"/>
</dbReference>
<dbReference type="GO" id="GO:0016829">
    <property type="term" value="F:lyase activity"/>
    <property type="evidence" value="ECO:0007669"/>
    <property type="project" value="UniProtKB-KW"/>
</dbReference>
<name>A0A0F9RVN4_9ZZZZ</name>
<evidence type="ECO:0000256" key="1">
    <source>
        <dbReference type="ARBA" id="ARBA00022818"/>
    </source>
</evidence>
<evidence type="ECO:0008006" key="6">
    <source>
        <dbReference type="Google" id="ProtNLM"/>
    </source>
</evidence>
<comment type="caution">
    <text evidence="5">The sequence shown here is derived from an EMBL/GenBank/DDBJ whole genome shotgun (WGS) entry which is preliminary data.</text>
</comment>
<proteinExistence type="predicted"/>
<dbReference type="SUPFAM" id="SSF51998">
    <property type="entry name" value="PFL-like glycyl radical enzymes"/>
    <property type="match status" value="1"/>
</dbReference>
<dbReference type="InterPro" id="IPR001150">
    <property type="entry name" value="Gly_radical"/>
</dbReference>
<dbReference type="PANTHER" id="PTHR43641:SF2">
    <property type="entry name" value="DEHYDRATASE YBIW-RELATED"/>
    <property type="match status" value="1"/>
</dbReference>
<evidence type="ECO:0000259" key="4">
    <source>
        <dbReference type="PROSITE" id="PS51554"/>
    </source>
</evidence>
<dbReference type="PROSITE" id="PS51149">
    <property type="entry name" value="GLY_RADICAL_2"/>
    <property type="match status" value="1"/>
</dbReference>
<sequence>MVQILKEITVMEPTSRIKRLREEFLRLKPTASIERARIETRIMKETEGESVITRRAKVFAATVREMPIYIYPNQLVVGCAGIRPLCTNITPAINLAMRKVGYSYLLGMRNDAPFAQLSDNDKRELEELKPYWTEQGRKVNTHHFGHNIHNHEKVLKKGFLGIKKNAEERIARLDLTEPDDAAKVPFLEGVVLAMEAAAEIGERFASKARELAKEEEDEKRKIELLRIAEICDRVPAQPARTFYEALQSYYFSYLLLFWEVIPSLGFSQGRMDQYLYPYYESDIREGRITKEEAQELIDCYLLAGNYEGEVTNSGTPMTVGGVKANGQDATNELSYMFIESVMHTRLPSPWLSVLVHNQMPDDLLIKACKLCSLGTGQPQFVNSDVIVSQALARGSMGGPTISLEDARNSSPQGCFELVIPGKDSGYFYFRMPNLATCMEYVMNNGVRRYNKQKMGLETGDPRQFKSFEEVQDAFNKQLAWMRRNIQIAGNNVERKVIEFTPTIYESALIEDCIEKGVCREEGGAHYNFNNGGAVLASTDAGDSLTAIKRLVFDEKKITMDELCDALDQNFKGYEELRQMLLNAPKFGNNDDYADEQVAWVLHRWMVEFNTVKNLRGGQGCPGGSVMGSYVPEGRGIGALPSGRLAGEPLVDASSPSRGKDLKGPTAVINSMGKIDHVEILGGITFNLRIDPAVFKDGNMQRMTAMVRSFIDRKIFHMQVNVVSSDTLRAAQKEPEKYRDLVVKVAGYNAFFTQLTDALQNTIIARTEHKL</sequence>
<keyword evidence="1" id="KW-0556">Organic radical</keyword>